<dbReference type="KEGG" id="vg:31079570"/>
<dbReference type="EMBL" id="KP714102">
    <property type="protein sequence ID" value="AKH40357.1"/>
    <property type="molecule type" value="Genomic_DNA"/>
</dbReference>
<name>A0A0F7KNJ9_9VIRU</name>
<accession>A0A0F7KNJ9</accession>
<dbReference type="GeneID" id="31079570"/>
<evidence type="ECO:0000313" key="3">
    <source>
        <dbReference type="EMBL" id="AQN78557.1"/>
    </source>
</evidence>
<reference evidence="3" key="3">
    <citation type="journal article" date="2021" name="Virus">
        <title>The discovery, distribution and diversity of DNA viruses associated with Drosophila melanogaster in Europe.</title>
        <authorList>
            <person name="Wallace M.A."/>
            <person name="Coffman K.A."/>
            <person name="Gilbert C."/>
            <person name="Ravindran S."/>
            <person name="Albery G.F."/>
            <person name="Abbott J."/>
            <person name="Argyridou E."/>
            <person name="Bellosta P."/>
            <person name="Betancourt A.J."/>
            <person name="Colinet H."/>
            <person name="Eric K."/>
            <person name="Glaser-Schmitt A."/>
            <person name="Grath S."/>
            <person name="Jelic M."/>
            <person name="Kankare M."/>
            <person name="Kozeretska I."/>
            <person name="Loeschcke V."/>
            <person name="Montchamp-Moreau C."/>
            <person name="Ometto L."/>
            <person name="Onder B.S."/>
            <person name="Orengo D.J."/>
            <person name="Parsch J."/>
            <person name="Pascual M."/>
            <person name="Patenkovic A."/>
            <person name="Puerma E."/>
            <person name="Ritchie M.G."/>
            <person name="Rota-Stabelli O."/>
            <person name="Schou M.F."/>
            <person name="Serga S.V."/>
            <person name="Stamenkovic-Radak M."/>
            <person name="Tanaskovic M."/>
            <person name="Veselinovic M.S."/>
            <person name="Vieira J."/>
            <person name="Vieira C.P."/>
            <person name="Kapun M."/>
            <person name="Flatt T."/>
            <person name="Gonzalez J."/>
            <person name="Staubach F."/>
            <person name="Obbard D.J."/>
        </authorList>
    </citation>
    <scope>NUCLEOTIDE SEQUENCE</scope>
    <source>
        <strain evidence="3">DrosEU46_Kharkiv_2014</strain>
    </source>
</reference>
<sequence>MNDIKSMLKEVLKQKIKPRRKYKKLNDGDSESSDHEEQNTKIAIKNGNQRKIHNMDSKIQTVSYPTLKKIYTFVRIQSVYVFRLLRFLPLQTKNNIIPEYRTSQQNYTQFVEKSSI</sequence>
<proteinExistence type="predicted"/>
<organism evidence="2">
    <name type="scientific">Kallithea virus</name>
    <dbReference type="NCBI Taxonomy" id="1654582"/>
    <lineage>
        <taxon>Viruses</taxon>
        <taxon>Viruses incertae sedis</taxon>
        <taxon>Naldaviricetes</taxon>
        <taxon>Lefavirales</taxon>
        <taxon>Nudiviridae</taxon>
        <taxon>Alphanudivirus</taxon>
        <taxon>Alphanudivirus dromelanogasteris</taxon>
    </lineage>
</organism>
<reference evidence="4" key="2">
    <citation type="submission" date="2016-04" db="EMBL/GenBank/DDBJ databases">
        <title>The complete genome of Kallithea virus.</title>
        <authorList>
            <consortium name="DrosEU Consortium"/>
            <person name="Obbard D.J."/>
            <person name="Serga S."/>
            <person name="Kozeretska I."/>
            <person name="Waldron F.M."/>
            <person name="Webster C.L."/>
            <person name="Staubach F."/>
        </authorList>
    </citation>
    <scope>NUCLEOTIDE SEQUENCE [LARGE SCALE GENOMIC DNA]</scope>
</reference>
<dbReference type="EMBL" id="KX130344">
    <property type="protein sequence ID" value="AQN78557.1"/>
    <property type="molecule type" value="Genomic_DNA"/>
</dbReference>
<evidence type="ECO:0000256" key="1">
    <source>
        <dbReference type="SAM" id="MobiDB-lite"/>
    </source>
</evidence>
<feature type="compositionally biased region" description="Basic and acidic residues" evidence="1">
    <location>
        <begin position="24"/>
        <end position="39"/>
    </location>
</feature>
<protein>
    <submittedName>
        <fullName evidence="2">ORF6</fullName>
    </submittedName>
</protein>
<keyword evidence="4" id="KW-1185">Reference proteome</keyword>
<evidence type="ECO:0000313" key="4">
    <source>
        <dbReference type="Proteomes" id="UP000204438"/>
    </source>
</evidence>
<dbReference type="RefSeq" id="YP_009345963.1">
    <property type="nucleotide sequence ID" value="NC_033829.1"/>
</dbReference>
<evidence type="ECO:0000313" key="2">
    <source>
        <dbReference type="EMBL" id="AKH40357.1"/>
    </source>
</evidence>
<reference evidence="2" key="1">
    <citation type="journal article" date="2015" name="PLoS Biol.">
        <title>The Discovery, Distribution, and Evolution of Viruses Associated with Drosophila melanogaster.</title>
        <authorList>
            <person name="Webster C.L."/>
            <person name="Waldron F.M."/>
            <person name="Robertson S."/>
            <person name="Crowson D."/>
            <person name="Ferrari G."/>
            <person name="Quintana J.F."/>
            <person name="Brouqui J.M."/>
            <person name="Bayne E.H."/>
            <person name="Longdon B."/>
            <person name="Buck A.H."/>
            <person name="Lazzaro B.P."/>
            <person name="Akorli J."/>
            <person name="Haddrill P.R."/>
            <person name="Obbard D.J."/>
        </authorList>
    </citation>
    <scope>NUCLEOTIDE SEQUENCE</scope>
</reference>
<dbReference type="Proteomes" id="UP000204438">
    <property type="component" value="Segment"/>
</dbReference>
<feature type="region of interest" description="Disordered" evidence="1">
    <location>
        <begin position="18"/>
        <end position="49"/>
    </location>
</feature>